<name>A0A6A6V1U2_9PLEO</name>
<dbReference type="Proteomes" id="UP000799440">
    <property type="component" value="Unassembled WGS sequence"/>
</dbReference>
<sequence length="223" mass="26267">MRYSPAVSATVLISAYNLNQLDRHWVPFLSEMYINDEWYEEEPGEKRSEGALFCEHSTGWPLYDLVDFCRRNTHITVKLECSRLSDDPDFYETIYLGEVIRLALRGRRDDAELLRKLEIRLQFDAPHNMVLYKLLHQVHVGPDLKVFGAITNLGFRIPYVPDQVPFRSPTSIGFNRRRVRRYIGRTLRSTTARTNLERRLDNLDEVIWWLEEGINENEGPLRP</sequence>
<keyword evidence="2" id="KW-1185">Reference proteome</keyword>
<organism evidence="1 2">
    <name type="scientific">Sporormia fimetaria CBS 119925</name>
    <dbReference type="NCBI Taxonomy" id="1340428"/>
    <lineage>
        <taxon>Eukaryota</taxon>
        <taxon>Fungi</taxon>
        <taxon>Dikarya</taxon>
        <taxon>Ascomycota</taxon>
        <taxon>Pezizomycotina</taxon>
        <taxon>Dothideomycetes</taxon>
        <taxon>Pleosporomycetidae</taxon>
        <taxon>Pleosporales</taxon>
        <taxon>Sporormiaceae</taxon>
        <taxon>Sporormia</taxon>
    </lineage>
</organism>
<proteinExistence type="predicted"/>
<reference evidence="1" key="1">
    <citation type="journal article" date="2020" name="Stud. Mycol.">
        <title>101 Dothideomycetes genomes: a test case for predicting lifestyles and emergence of pathogens.</title>
        <authorList>
            <person name="Haridas S."/>
            <person name="Albert R."/>
            <person name="Binder M."/>
            <person name="Bloem J."/>
            <person name="Labutti K."/>
            <person name="Salamov A."/>
            <person name="Andreopoulos B."/>
            <person name="Baker S."/>
            <person name="Barry K."/>
            <person name="Bills G."/>
            <person name="Bluhm B."/>
            <person name="Cannon C."/>
            <person name="Castanera R."/>
            <person name="Culley D."/>
            <person name="Daum C."/>
            <person name="Ezra D."/>
            <person name="Gonzalez J."/>
            <person name="Henrissat B."/>
            <person name="Kuo A."/>
            <person name="Liang C."/>
            <person name="Lipzen A."/>
            <person name="Lutzoni F."/>
            <person name="Magnuson J."/>
            <person name="Mondo S."/>
            <person name="Nolan M."/>
            <person name="Ohm R."/>
            <person name="Pangilinan J."/>
            <person name="Park H.-J."/>
            <person name="Ramirez L."/>
            <person name="Alfaro M."/>
            <person name="Sun H."/>
            <person name="Tritt A."/>
            <person name="Yoshinaga Y."/>
            <person name="Zwiers L.-H."/>
            <person name="Turgeon B."/>
            <person name="Goodwin S."/>
            <person name="Spatafora J."/>
            <person name="Crous P."/>
            <person name="Grigoriev I."/>
        </authorList>
    </citation>
    <scope>NUCLEOTIDE SEQUENCE</scope>
    <source>
        <strain evidence="1">CBS 119925</strain>
    </source>
</reference>
<dbReference type="EMBL" id="MU006593">
    <property type="protein sequence ID" value="KAF2743879.1"/>
    <property type="molecule type" value="Genomic_DNA"/>
</dbReference>
<accession>A0A6A6V1U2</accession>
<evidence type="ECO:0000313" key="2">
    <source>
        <dbReference type="Proteomes" id="UP000799440"/>
    </source>
</evidence>
<protein>
    <submittedName>
        <fullName evidence="1">Uncharacterized protein</fullName>
    </submittedName>
</protein>
<gene>
    <name evidence="1" type="ORF">M011DRAFT_206688</name>
</gene>
<evidence type="ECO:0000313" key="1">
    <source>
        <dbReference type="EMBL" id="KAF2743879.1"/>
    </source>
</evidence>
<dbReference type="AlphaFoldDB" id="A0A6A6V1U2"/>